<evidence type="ECO:0000313" key="2">
    <source>
        <dbReference type="EMBL" id="KDR79064.1"/>
    </source>
</evidence>
<feature type="compositionally biased region" description="Polar residues" evidence="1">
    <location>
        <begin position="252"/>
        <end position="273"/>
    </location>
</feature>
<organism evidence="2 3">
    <name type="scientific">Galerina marginata (strain CBS 339.88)</name>
    <dbReference type="NCBI Taxonomy" id="685588"/>
    <lineage>
        <taxon>Eukaryota</taxon>
        <taxon>Fungi</taxon>
        <taxon>Dikarya</taxon>
        <taxon>Basidiomycota</taxon>
        <taxon>Agaricomycotina</taxon>
        <taxon>Agaricomycetes</taxon>
        <taxon>Agaricomycetidae</taxon>
        <taxon>Agaricales</taxon>
        <taxon>Agaricineae</taxon>
        <taxon>Strophariaceae</taxon>
        <taxon>Galerina</taxon>
    </lineage>
</organism>
<protein>
    <recommendedName>
        <fullName evidence="4">HAT C-terminal dimerisation domain-containing protein</fullName>
    </recommendedName>
</protein>
<keyword evidence="3" id="KW-1185">Reference proteome</keyword>
<dbReference type="EMBL" id="KL142374">
    <property type="protein sequence ID" value="KDR79064.1"/>
    <property type="molecule type" value="Genomic_DNA"/>
</dbReference>
<dbReference type="Proteomes" id="UP000027222">
    <property type="component" value="Unassembled WGS sequence"/>
</dbReference>
<gene>
    <name evidence="2" type="ORF">GALMADRAFT_138021</name>
</gene>
<feature type="compositionally biased region" description="Acidic residues" evidence="1">
    <location>
        <begin position="238"/>
        <end position="249"/>
    </location>
</feature>
<dbReference type="AlphaFoldDB" id="A0A067TGN2"/>
<dbReference type="OrthoDB" id="3013045at2759"/>
<evidence type="ECO:0008006" key="4">
    <source>
        <dbReference type="Google" id="ProtNLM"/>
    </source>
</evidence>
<proteinExistence type="predicted"/>
<dbReference type="STRING" id="685588.A0A067TGN2"/>
<sequence>MSYLSSKGPFKDWEINKESFQRVHGDNPLIMWKTYLETPSTSELADLAIQLLSMSVNQAGLEHNFSDLKIKKMRLRNRLKLPKLKKMAKVGADICASDKEAGFIEDRAKRQNHDKAKVGKLLMVPHYANLLDQEAETSDDEDALSRPKSLLAKSREGWRKEMAKWVQEEQEKGNDANNEELADVTYDRQCSKWLPHSLDLLFSGRKEIDIDQQMRQICRQQAHTEEALLMELLADEEADEERIPDDGELEGSGNNLTMSRLGSHAAQQTLITP</sequence>
<dbReference type="HOGENOM" id="CLU_1019596_0_0_1"/>
<accession>A0A067TGN2</accession>
<name>A0A067TGN2_GALM3</name>
<feature type="region of interest" description="Disordered" evidence="1">
    <location>
        <begin position="238"/>
        <end position="273"/>
    </location>
</feature>
<evidence type="ECO:0000256" key="1">
    <source>
        <dbReference type="SAM" id="MobiDB-lite"/>
    </source>
</evidence>
<evidence type="ECO:0000313" key="3">
    <source>
        <dbReference type="Proteomes" id="UP000027222"/>
    </source>
</evidence>
<reference evidence="3" key="1">
    <citation type="journal article" date="2014" name="Proc. Natl. Acad. Sci. U.S.A.">
        <title>Extensive sampling of basidiomycete genomes demonstrates inadequacy of the white-rot/brown-rot paradigm for wood decay fungi.</title>
        <authorList>
            <person name="Riley R."/>
            <person name="Salamov A.A."/>
            <person name="Brown D.W."/>
            <person name="Nagy L.G."/>
            <person name="Floudas D."/>
            <person name="Held B.W."/>
            <person name="Levasseur A."/>
            <person name="Lombard V."/>
            <person name="Morin E."/>
            <person name="Otillar R."/>
            <person name="Lindquist E.A."/>
            <person name="Sun H."/>
            <person name="LaButti K.M."/>
            <person name="Schmutz J."/>
            <person name="Jabbour D."/>
            <person name="Luo H."/>
            <person name="Baker S.E."/>
            <person name="Pisabarro A.G."/>
            <person name="Walton J.D."/>
            <person name="Blanchette R.A."/>
            <person name="Henrissat B."/>
            <person name="Martin F."/>
            <person name="Cullen D."/>
            <person name="Hibbett D.S."/>
            <person name="Grigoriev I.V."/>
        </authorList>
    </citation>
    <scope>NUCLEOTIDE SEQUENCE [LARGE SCALE GENOMIC DNA]</scope>
    <source>
        <strain evidence="3">CBS 339.88</strain>
    </source>
</reference>